<protein>
    <submittedName>
        <fullName evidence="2">Uncharacterized protein</fullName>
    </submittedName>
</protein>
<reference evidence="2 3" key="1">
    <citation type="submission" date="2024-03" db="EMBL/GenBank/DDBJ databases">
        <title>A high-quality draft genome sequence of Diaporthe vaccinii, a causative agent of upright dieback and viscid rot disease in cranberry plants.</title>
        <authorList>
            <person name="Sarrasin M."/>
            <person name="Lang B.F."/>
            <person name="Burger G."/>
        </authorList>
    </citation>
    <scope>NUCLEOTIDE SEQUENCE [LARGE SCALE GENOMIC DNA]</scope>
    <source>
        <strain evidence="2 3">IS7</strain>
    </source>
</reference>
<keyword evidence="1" id="KW-0812">Transmembrane</keyword>
<dbReference type="Proteomes" id="UP001600888">
    <property type="component" value="Unassembled WGS sequence"/>
</dbReference>
<evidence type="ECO:0000256" key="1">
    <source>
        <dbReference type="SAM" id="Phobius"/>
    </source>
</evidence>
<evidence type="ECO:0000313" key="2">
    <source>
        <dbReference type="EMBL" id="KAL2275932.1"/>
    </source>
</evidence>
<gene>
    <name evidence="2" type="ORF">FJTKL_01477</name>
</gene>
<organism evidence="2 3">
    <name type="scientific">Diaporthe vaccinii</name>
    <dbReference type="NCBI Taxonomy" id="105482"/>
    <lineage>
        <taxon>Eukaryota</taxon>
        <taxon>Fungi</taxon>
        <taxon>Dikarya</taxon>
        <taxon>Ascomycota</taxon>
        <taxon>Pezizomycotina</taxon>
        <taxon>Sordariomycetes</taxon>
        <taxon>Sordariomycetidae</taxon>
        <taxon>Diaporthales</taxon>
        <taxon>Diaporthaceae</taxon>
        <taxon>Diaporthe</taxon>
        <taxon>Diaporthe eres species complex</taxon>
    </lineage>
</organism>
<keyword evidence="3" id="KW-1185">Reference proteome</keyword>
<evidence type="ECO:0000313" key="3">
    <source>
        <dbReference type="Proteomes" id="UP001600888"/>
    </source>
</evidence>
<comment type="caution">
    <text evidence="2">The sequence shown here is derived from an EMBL/GenBank/DDBJ whole genome shotgun (WGS) entry which is preliminary data.</text>
</comment>
<dbReference type="EMBL" id="JBAWTH010000124">
    <property type="protein sequence ID" value="KAL2275932.1"/>
    <property type="molecule type" value="Genomic_DNA"/>
</dbReference>
<sequence length="67" mass="7582">MIESPFHSNKQFCEAIREDLAIHTAQGNDIYYTGQSIYFAVNFGYVILISCNMPYKSIPISAKLCQS</sequence>
<accession>A0ABR4E0H7</accession>
<keyword evidence="1" id="KW-1133">Transmembrane helix</keyword>
<feature type="transmembrane region" description="Helical" evidence="1">
    <location>
        <begin position="37"/>
        <end position="55"/>
    </location>
</feature>
<keyword evidence="1" id="KW-0472">Membrane</keyword>
<name>A0ABR4E0H7_9PEZI</name>
<proteinExistence type="predicted"/>